<accession>A0A7M2RG36</accession>
<evidence type="ECO:0000313" key="1">
    <source>
        <dbReference type="EMBL" id="QOV19229.1"/>
    </source>
</evidence>
<dbReference type="KEGG" id="bliq:INP51_14980"/>
<dbReference type="SUPFAM" id="SSF46785">
    <property type="entry name" value="Winged helix' DNA-binding domain"/>
    <property type="match status" value="1"/>
</dbReference>
<proteinExistence type="predicted"/>
<dbReference type="InterPro" id="IPR036388">
    <property type="entry name" value="WH-like_DNA-bd_sf"/>
</dbReference>
<dbReference type="RefSeq" id="WP_193735576.1">
    <property type="nucleotide sequence ID" value="NZ_CP063304.1"/>
</dbReference>
<dbReference type="Proteomes" id="UP000593601">
    <property type="component" value="Chromosome"/>
</dbReference>
<evidence type="ECO:0000313" key="2">
    <source>
        <dbReference type="Proteomes" id="UP000593601"/>
    </source>
</evidence>
<dbReference type="InterPro" id="IPR036390">
    <property type="entry name" value="WH_DNA-bd_sf"/>
</dbReference>
<reference evidence="1 2" key="1">
    <citation type="submission" date="2020-10" db="EMBL/GenBank/DDBJ databases">
        <title>Blautia liquoris sp.nov., isolated from the mud in a fermentation cellar used for the production of Chinese strong-flavoured liquor.</title>
        <authorList>
            <person name="Lu L."/>
        </authorList>
    </citation>
    <scope>NUCLEOTIDE SEQUENCE [LARGE SCALE GENOMIC DNA]</scope>
    <source>
        <strain evidence="1 2">LZLJ-3</strain>
    </source>
</reference>
<dbReference type="Gene3D" id="1.10.10.10">
    <property type="entry name" value="Winged helix-like DNA-binding domain superfamily/Winged helix DNA-binding domain"/>
    <property type="match status" value="1"/>
</dbReference>
<name>A0A7M2RG36_9FIRM</name>
<keyword evidence="2" id="KW-1185">Reference proteome</keyword>
<dbReference type="EMBL" id="CP063304">
    <property type="protein sequence ID" value="QOV19229.1"/>
    <property type="molecule type" value="Genomic_DNA"/>
</dbReference>
<dbReference type="Pfam" id="PF13412">
    <property type="entry name" value="HTH_24"/>
    <property type="match status" value="1"/>
</dbReference>
<protein>
    <submittedName>
        <fullName evidence="1">Winged helix-turn-helix transcriptional regulator</fullName>
    </submittedName>
</protein>
<organism evidence="1 2">
    <name type="scientific">Blautia liquoris</name>
    <dbReference type="NCBI Taxonomy" id="2779518"/>
    <lineage>
        <taxon>Bacteria</taxon>
        <taxon>Bacillati</taxon>
        <taxon>Bacillota</taxon>
        <taxon>Clostridia</taxon>
        <taxon>Lachnospirales</taxon>
        <taxon>Lachnospiraceae</taxon>
        <taxon>Blautia</taxon>
    </lineage>
</organism>
<gene>
    <name evidence="1" type="ORF">INP51_14980</name>
</gene>
<dbReference type="AlphaFoldDB" id="A0A7M2RG36"/>
<sequence>MELTQNVAKDGKKDNESVQDKLLALLIEDNKISAKSAAEKLDMSERQIQRLLKTMKDDGIIERSGSNRNGTWNVL</sequence>